<protein>
    <submittedName>
        <fullName evidence="3">Uncharacterized protein</fullName>
    </submittedName>
</protein>
<dbReference type="AlphaFoldDB" id="A0A2J6R425"/>
<feature type="transmembrane region" description="Helical" evidence="2">
    <location>
        <begin position="261"/>
        <end position="281"/>
    </location>
</feature>
<feature type="transmembrane region" description="Helical" evidence="2">
    <location>
        <begin position="702"/>
        <end position="729"/>
    </location>
</feature>
<evidence type="ECO:0000313" key="4">
    <source>
        <dbReference type="Proteomes" id="UP000235786"/>
    </source>
</evidence>
<keyword evidence="4" id="KW-1185">Reference proteome</keyword>
<name>A0A2J6R425_HYAVF</name>
<keyword evidence="2" id="KW-0812">Transmembrane</keyword>
<gene>
    <name evidence="3" type="ORF">L207DRAFT_639429</name>
</gene>
<feature type="transmembrane region" description="Helical" evidence="2">
    <location>
        <begin position="187"/>
        <end position="213"/>
    </location>
</feature>
<feature type="region of interest" description="Disordered" evidence="1">
    <location>
        <begin position="1"/>
        <end position="106"/>
    </location>
</feature>
<feature type="compositionally biased region" description="Low complexity" evidence="1">
    <location>
        <begin position="1"/>
        <end position="14"/>
    </location>
</feature>
<dbReference type="Proteomes" id="UP000235786">
    <property type="component" value="Unassembled WGS sequence"/>
</dbReference>
<keyword evidence="2" id="KW-0472">Membrane</keyword>
<dbReference type="OrthoDB" id="5342924at2759"/>
<feature type="compositionally biased region" description="Basic and acidic residues" evidence="1">
    <location>
        <begin position="50"/>
        <end position="76"/>
    </location>
</feature>
<sequence>MASRRTWTWPPTTTKPGFKETQGPKFSPLRSGEGENTQAHSQLENPQSRSETEETQTHSSVEHDPNGSEGEDHQSHDDEEDAGSCSQGPGPLKVESSKHETPSTGLGKLFHSLRLDTVYLFSQEIRGHSVVEEKKVAMLGDMRSACYVSLLHILPTTASIMLLVLNWKGYYIGDELQGPVGQDGLRFLGLQFAAKMLELLAMASLSTILFALIRSRLIYETLPFGAMTTGFDFNNISLLWSKEFVATCGATTFSSSRIKTLLVSTIVVFTILGATIGPSAAVASQPVLRNWLGGGTVFWLNATSQELWPSNLDGVGLPDLPCTSSQNSSCFPPNYSLLASEMLSFWPFPSSVSADGGTVARLMPEKASIAGRYSIHTLEARFIGPFIYRPYLTSATTPSAAVADALSQVARYWNNANTHQCSVGKTCFHYYNDIFYTVNALQPLTFVRCSASDINATVQFPRLDQGIGKYPLVNYSSTTIGSLQWFDAATSNGTNPGLSWVELPAADFGRASVGAAVALPGTKSKTGEDGGQIFACTIDARWANATATISFLGGPMIVSGTPTGWLGGTQYLLDSTGLPLWPQVTIAPAWAESVSSIVTDSSESVFTSLCNSLGRQGNISKAISPINAVEAILAVMITDGLARTSSLATILGSLKGLDKGEWIYEFLPKDSVFGTGGSAFNYTYQQGDQSTKFELITAVNGYGYGVTAAPLLSTLVLLIYCLIATIYVVHSICFARMTSSSWTSITELVALAANSTPSSVLKNTGAGIATLGILKQPVKISVIDNRLQMVFDDREDADEIIQDELYG</sequence>
<reference evidence="3 4" key="1">
    <citation type="submission" date="2016-04" db="EMBL/GenBank/DDBJ databases">
        <title>A degradative enzymes factory behind the ericoid mycorrhizal symbiosis.</title>
        <authorList>
            <consortium name="DOE Joint Genome Institute"/>
            <person name="Martino E."/>
            <person name="Morin E."/>
            <person name="Grelet G."/>
            <person name="Kuo A."/>
            <person name="Kohler A."/>
            <person name="Daghino S."/>
            <person name="Barry K."/>
            <person name="Choi C."/>
            <person name="Cichocki N."/>
            <person name="Clum A."/>
            <person name="Copeland A."/>
            <person name="Hainaut M."/>
            <person name="Haridas S."/>
            <person name="Labutti K."/>
            <person name="Lindquist E."/>
            <person name="Lipzen A."/>
            <person name="Khouja H.-R."/>
            <person name="Murat C."/>
            <person name="Ohm R."/>
            <person name="Olson A."/>
            <person name="Spatafora J."/>
            <person name="Veneault-Fourrey C."/>
            <person name="Henrissat B."/>
            <person name="Grigoriev I."/>
            <person name="Martin F."/>
            <person name="Perotto S."/>
        </authorList>
    </citation>
    <scope>NUCLEOTIDE SEQUENCE [LARGE SCALE GENOMIC DNA]</scope>
    <source>
        <strain evidence="3 4">F</strain>
    </source>
</reference>
<feature type="transmembrane region" description="Helical" evidence="2">
    <location>
        <begin position="144"/>
        <end position="167"/>
    </location>
</feature>
<evidence type="ECO:0000256" key="2">
    <source>
        <dbReference type="SAM" id="Phobius"/>
    </source>
</evidence>
<evidence type="ECO:0000313" key="3">
    <source>
        <dbReference type="EMBL" id="PMD33277.1"/>
    </source>
</evidence>
<accession>A0A2J6R425</accession>
<proteinExistence type="predicted"/>
<dbReference type="EMBL" id="KZ613956">
    <property type="protein sequence ID" value="PMD33277.1"/>
    <property type="molecule type" value="Genomic_DNA"/>
</dbReference>
<evidence type="ECO:0000256" key="1">
    <source>
        <dbReference type="SAM" id="MobiDB-lite"/>
    </source>
</evidence>
<keyword evidence="2" id="KW-1133">Transmembrane helix</keyword>
<organism evidence="3 4">
    <name type="scientific">Hyaloscypha variabilis (strain UAMH 11265 / GT02V1 / F)</name>
    <name type="common">Meliniomyces variabilis</name>
    <dbReference type="NCBI Taxonomy" id="1149755"/>
    <lineage>
        <taxon>Eukaryota</taxon>
        <taxon>Fungi</taxon>
        <taxon>Dikarya</taxon>
        <taxon>Ascomycota</taxon>
        <taxon>Pezizomycotina</taxon>
        <taxon>Leotiomycetes</taxon>
        <taxon>Helotiales</taxon>
        <taxon>Hyaloscyphaceae</taxon>
        <taxon>Hyaloscypha</taxon>
        <taxon>Hyaloscypha variabilis</taxon>
    </lineage>
</organism>
<feature type="compositionally biased region" description="Polar residues" evidence="1">
    <location>
        <begin position="34"/>
        <end position="49"/>
    </location>
</feature>